<protein>
    <recommendedName>
        <fullName evidence="3">Dioxygenase</fullName>
    </recommendedName>
</protein>
<dbReference type="EMBL" id="SLXE01000022">
    <property type="protein sequence ID" value="TCP02825.1"/>
    <property type="molecule type" value="Genomic_DNA"/>
</dbReference>
<evidence type="ECO:0008006" key="3">
    <source>
        <dbReference type="Google" id="ProtNLM"/>
    </source>
</evidence>
<dbReference type="Proteomes" id="UP000294721">
    <property type="component" value="Unassembled WGS sequence"/>
</dbReference>
<evidence type="ECO:0000313" key="2">
    <source>
        <dbReference type="Proteomes" id="UP000294721"/>
    </source>
</evidence>
<evidence type="ECO:0000313" key="1">
    <source>
        <dbReference type="EMBL" id="TCP02825.1"/>
    </source>
</evidence>
<accession>A0ABY2BXS2</accession>
<proteinExistence type="predicted"/>
<comment type="caution">
    <text evidence="1">The sequence shown here is derived from an EMBL/GenBank/DDBJ whole genome shotgun (WGS) entry which is preliminary data.</text>
</comment>
<organism evidence="1 2">
    <name type="scientific">Uruburuella suis</name>
    <dbReference type="NCBI Taxonomy" id="252130"/>
    <lineage>
        <taxon>Bacteria</taxon>
        <taxon>Pseudomonadati</taxon>
        <taxon>Pseudomonadota</taxon>
        <taxon>Betaproteobacteria</taxon>
        <taxon>Neisseriales</taxon>
        <taxon>Neisseriaceae</taxon>
        <taxon>Uruburuella</taxon>
    </lineage>
</organism>
<name>A0ABY2BXS2_9NEIS</name>
<sequence>MQTRYNKPYFLSDGLTMPELTDLMQQEAAGTVAETLDFWLYECSIDEAPAAAEVAQWRDILAARGGKFTRLAQICQTWLDEECA</sequence>
<gene>
    <name evidence="1" type="ORF">EV680_12236</name>
</gene>
<keyword evidence="2" id="KW-1185">Reference proteome</keyword>
<reference evidence="1 2" key="1">
    <citation type="submission" date="2019-03" db="EMBL/GenBank/DDBJ databases">
        <title>Genomic Encyclopedia of Type Strains, Phase IV (KMG-IV): sequencing the most valuable type-strain genomes for metagenomic binning, comparative biology and taxonomic classification.</title>
        <authorList>
            <person name="Goeker M."/>
        </authorList>
    </citation>
    <scope>NUCLEOTIDE SEQUENCE [LARGE SCALE GENOMIC DNA]</scope>
    <source>
        <strain evidence="1 2">DSM 17474</strain>
    </source>
</reference>